<dbReference type="EMBL" id="CP120997">
    <property type="protein sequence ID" value="WLQ35303.1"/>
    <property type="molecule type" value="Genomic_DNA"/>
</dbReference>
<feature type="chain" id="PRO_5046134180" description="Lipoprotein" evidence="2">
    <location>
        <begin position="27"/>
        <end position="267"/>
    </location>
</feature>
<gene>
    <name evidence="3" type="ORF">P8A18_18570</name>
</gene>
<dbReference type="RefSeq" id="WP_306055959.1">
    <property type="nucleotide sequence ID" value="NZ_CP120997.1"/>
</dbReference>
<keyword evidence="2" id="KW-0732">Signal</keyword>
<evidence type="ECO:0000313" key="4">
    <source>
        <dbReference type="Proteomes" id="UP001239522"/>
    </source>
</evidence>
<keyword evidence="4" id="KW-1185">Reference proteome</keyword>
<organism evidence="3 4">
    <name type="scientific">Streptomyces castrisilvae</name>
    <dbReference type="NCBI Taxonomy" id="3033811"/>
    <lineage>
        <taxon>Bacteria</taxon>
        <taxon>Bacillati</taxon>
        <taxon>Actinomycetota</taxon>
        <taxon>Actinomycetes</taxon>
        <taxon>Kitasatosporales</taxon>
        <taxon>Streptomycetaceae</taxon>
        <taxon>Streptomyces</taxon>
    </lineage>
</organism>
<feature type="signal peptide" evidence="2">
    <location>
        <begin position="1"/>
        <end position="26"/>
    </location>
</feature>
<evidence type="ECO:0000313" key="3">
    <source>
        <dbReference type="EMBL" id="WLQ35303.1"/>
    </source>
</evidence>
<dbReference type="Proteomes" id="UP001239522">
    <property type="component" value="Chromosome"/>
</dbReference>
<evidence type="ECO:0000256" key="2">
    <source>
        <dbReference type="SAM" id="SignalP"/>
    </source>
</evidence>
<feature type="region of interest" description="Disordered" evidence="1">
    <location>
        <begin position="26"/>
        <end position="60"/>
    </location>
</feature>
<accession>A0ABY9HL89</accession>
<proteinExistence type="predicted"/>
<evidence type="ECO:0008006" key="5">
    <source>
        <dbReference type="Google" id="ProtNLM"/>
    </source>
</evidence>
<reference evidence="3 4" key="1">
    <citation type="submission" date="2023-03" db="EMBL/GenBank/DDBJ databases">
        <title>Isolation and description of six Streptomyces strains from soil environments, able to metabolize different microbial glucans.</title>
        <authorList>
            <person name="Widen T."/>
            <person name="Larsbrink J."/>
        </authorList>
    </citation>
    <scope>NUCLEOTIDE SEQUENCE [LARGE SCALE GENOMIC DNA]</scope>
    <source>
        <strain evidence="3 4">Mut1</strain>
    </source>
</reference>
<dbReference type="PROSITE" id="PS51257">
    <property type="entry name" value="PROKAR_LIPOPROTEIN"/>
    <property type="match status" value="1"/>
</dbReference>
<protein>
    <recommendedName>
        <fullName evidence="5">Lipoprotein</fullName>
    </recommendedName>
</protein>
<name>A0ABY9HL89_9ACTN</name>
<evidence type="ECO:0000256" key="1">
    <source>
        <dbReference type="SAM" id="MobiDB-lite"/>
    </source>
</evidence>
<sequence length="267" mass="26864">MRPTAIRRTAVAATVMSLALLTAACGSDSDDKDSGKAAGSASVQPSDKGADKGADQAPAKVLSAAELEKASLKQGDVKAHKITKAGPGDAVDGKDVTVDKAACDVFADVLMGAKAGSPAASTQRKVVSEPKKDAAMDSDDPEAFEAAFDITTTLATLASYEGKGAEETLSSLRTAATECASGFTLTAAGSKQKVVKIAEEQVKGGEEAVGWTVAVEAEGEKNALKLVVIRQGTTVASLASLNFAAAASGGDFDMPTAVIDAQAAKLA</sequence>